<keyword evidence="8" id="KW-0325">Glycoprotein</keyword>
<evidence type="ECO:0000256" key="10">
    <source>
        <dbReference type="ARBA" id="ARBA00057335"/>
    </source>
</evidence>
<dbReference type="FunFam" id="2.160.20.10:FF:000013">
    <property type="entry name" value="Pectinesterase"/>
    <property type="match status" value="1"/>
</dbReference>
<organism evidence="13 14">
    <name type="scientific">Quercus suber</name>
    <name type="common">Cork oak</name>
    <dbReference type="NCBI Taxonomy" id="58331"/>
    <lineage>
        <taxon>Eukaryota</taxon>
        <taxon>Viridiplantae</taxon>
        <taxon>Streptophyta</taxon>
        <taxon>Embryophyta</taxon>
        <taxon>Tracheophyta</taxon>
        <taxon>Spermatophyta</taxon>
        <taxon>Magnoliopsida</taxon>
        <taxon>eudicotyledons</taxon>
        <taxon>Gunneridae</taxon>
        <taxon>Pentapetalae</taxon>
        <taxon>rosids</taxon>
        <taxon>fabids</taxon>
        <taxon>Fagales</taxon>
        <taxon>Fagaceae</taxon>
        <taxon>Quercus</taxon>
    </lineage>
</organism>
<proteinExistence type="inferred from homology"/>
<dbReference type="EMBL" id="PKMF04000010">
    <property type="protein sequence ID" value="KAK7859829.1"/>
    <property type="molecule type" value="Genomic_DNA"/>
</dbReference>
<dbReference type="PANTHER" id="PTHR31321:SF85">
    <property type="entry name" value="PECTINESTERASE CATALYTIC DOMAIN-CONTAINING PROTEIN"/>
    <property type="match status" value="1"/>
</dbReference>
<evidence type="ECO:0000259" key="12">
    <source>
        <dbReference type="Pfam" id="PF01095"/>
    </source>
</evidence>
<name>A0AAW0M9M2_QUESU</name>
<keyword evidence="5" id="KW-0964">Secreted</keyword>
<comment type="similarity">
    <text evidence="3">Belongs to the pectinesterase family.</text>
</comment>
<dbReference type="EC" id="3.1.1.11" evidence="4"/>
<dbReference type="PANTHER" id="PTHR31321">
    <property type="entry name" value="ACYL-COA THIOESTER HYDROLASE YBHC-RELATED"/>
    <property type="match status" value="1"/>
</dbReference>
<keyword evidence="6" id="KW-0378">Hydrolase</keyword>
<keyword evidence="14" id="KW-1185">Reference proteome</keyword>
<evidence type="ECO:0000313" key="13">
    <source>
        <dbReference type="EMBL" id="KAK7859829.1"/>
    </source>
</evidence>
<dbReference type="AlphaFoldDB" id="A0AAW0M9M2"/>
<sequence length="332" mass="37703">MQSPEFIFYFTLTLFLFLNVSKAQNESPTKTILVDQSGKGQFTTVQKAIDSIPSNNKQWTIILLNAGVYKEKVMIVKEKPYIILKGMGRSSTVIEWGDSGNSLESSTFKLYAPNFMARDITFKNTFDLEMVDDVMTTITWAPAALLNADKASFYNCGFVGIQDTLTDLVGRHFFDNCYFEGAIDFIWGYGQSLYQNSEIHVNAKSVGLFNAYITAQGRDSDKETNGFVFNYCKVTGTGPAYLGRAYRNHSTVVFYRSTFEDIIAPEGWDAWHNAGKEESITYAEVDCYGPGANKSKRVKWEKTLSSEEMKKFIYAKLFLNQDNWIEEQLKHV</sequence>
<evidence type="ECO:0000256" key="9">
    <source>
        <dbReference type="ARBA" id="ARBA00047928"/>
    </source>
</evidence>
<evidence type="ECO:0000256" key="4">
    <source>
        <dbReference type="ARBA" id="ARBA00013229"/>
    </source>
</evidence>
<reference evidence="13 14" key="1">
    <citation type="journal article" date="2018" name="Sci. Data">
        <title>The draft genome sequence of cork oak.</title>
        <authorList>
            <person name="Ramos A.M."/>
            <person name="Usie A."/>
            <person name="Barbosa P."/>
            <person name="Barros P.M."/>
            <person name="Capote T."/>
            <person name="Chaves I."/>
            <person name="Simoes F."/>
            <person name="Abreu I."/>
            <person name="Carrasquinho I."/>
            <person name="Faro C."/>
            <person name="Guimaraes J.B."/>
            <person name="Mendonca D."/>
            <person name="Nobrega F."/>
            <person name="Rodrigues L."/>
            <person name="Saibo N.J.M."/>
            <person name="Varela M.C."/>
            <person name="Egas C."/>
            <person name="Matos J."/>
            <person name="Miguel C.M."/>
            <person name="Oliveira M.M."/>
            <person name="Ricardo C.P."/>
            <person name="Goncalves S."/>
        </authorList>
    </citation>
    <scope>NUCLEOTIDE SEQUENCE [LARGE SCALE GENOMIC DNA]</scope>
    <source>
        <strain evidence="14">cv. HL8</strain>
    </source>
</reference>
<gene>
    <name evidence="13" type="primary">PME29_5</name>
    <name evidence="13" type="ORF">CFP56_002227</name>
</gene>
<evidence type="ECO:0000256" key="1">
    <source>
        <dbReference type="ARBA" id="ARBA00004191"/>
    </source>
</evidence>
<feature type="chain" id="PRO_5044001796" description="pectinesterase" evidence="11">
    <location>
        <begin position="24"/>
        <end position="332"/>
    </location>
</feature>
<keyword evidence="5" id="KW-0134">Cell wall</keyword>
<feature type="signal peptide" evidence="11">
    <location>
        <begin position="1"/>
        <end position="23"/>
    </location>
</feature>
<dbReference type="GO" id="GO:0042545">
    <property type="term" value="P:cell wall modification"/>
    <property type="evidence" value="ECO:0007669"/>
    <property type="project" value="InterPro"/>
</dbReference>
<comment type="pathway">
    <text evidence="2">Glycan metabolism; pectin degradation; 2-dehydro-3-deoxy-D-gluconate from pectin: step 1/5.</text>
</comment>
<evidence type="ECO:0000256" key="8">
    <source>
        <dbReference type="ARBA" id="ARBA00023180"/>
    </source>
</evidence>
<comment type="function">
    <text evidence="10">Acts in the modification of cell walls via demethylesterification of cell wall pectin.</text>
</comment>
<dbReference type="GO" id="GO:0030599">
    <property type="term" value="F:pectinesterase activity"/>
    <property type="evidence" value="ECO:0007669"/>
    <property type="project" value="UniProtKB-EC"/>
</dbReference>
<dbReference type="Proteomes" id="UP000237347">
    <property type="component" value="Unassembled WGS sequence"/>
</dbReference>
<evidence type="ECO:0000256" key="11">
    <source>
        <dbReference type="SAM" id="SignalP"/>
    </source>
</evidence>
<dbReference type="Pfam" id="PF01095">
    <property type="entry name" value="Pectinesterase"/>
    <property type="match status" value="1"/>
</dbReference>
<dbReference type="Gene3D" id="2.160.20.10">
    <property type="entry name" value="Single-stranded right-handed beta-helix, Pectin lyase-like"/>
    <property type="match status" value="1"/>
</dbReference>
<dbReference type="InterPro" id="IPR000070">
    <property type="entry name" value="Pectinesterase_cat"/>
</dbReference>
<protein>
    <recommendedName>
        <fullName evidence="4">pectinesterase</fullName>
        <ecNumber evidence="4">3.1.1.11</ecNumber>
    </recommendedName>
</protein>
<evidence type="ECO:0000256" key="2">
    <source>
        <dbReference type="ARBA" id="ARBA00005184"/>
    </source>
</evidence>
<accession>A0AAW0M9M2</accession>
<comment type="caution">
    <text evidence="13">The sequence shown here is derived from an EMBL/GenBank/DDBJ whole genome shotgun (WGS) entry which is preliminary data.</text>
</comment>
<evidence type="ECO:0000256" key="7">
    <source>
        <dbReference type="ARBA" id="ARBA00023085"/>
    </source>
</evidence>
<evidence type="ECO:0000256" key="5">
    <source>
        <dbReference type="ARBA" id="ARBA00022512"/>
    </source>
</evidence>
<dbReference type="GO" id="GO:0045490">
    <property type="term" value="P:pectin catabolic process"/>
    <property type="evidence" value="ECO:0007669"/>
    <property type="project" value="TreeGrafter"/>
</dbReference>
<feature type="domain" description="Pectinesterase catalytic" evidence="12">
    <location>
        <begin position="32"/>
        <end position="316"/>
    </location>
</feature>
<comment type="catalytic activity">
    <reaction evidence="9">
        <text>[(1-&gt;4)-alpha-D-galacturonosyl methyl ester](n) + n H2O = [(1-&gt;4)-alpha-D-galacturonosyl](n) + n methanol + n H(+)</text>
        <dbReference type="Rhea" id="RHEA:22380"/>
        <dbReference type="Rhea" id="RHEA-COMP:14570"/>
        <dbReference type="Rhea" id="RHEA-COMP:14573"/>
        <dbReference type="ChEBI" id="CHEBI:15377"/>
        <dbReference type="ChEBI" id="CHEBI:15378"/>
        <dbReference type="ChEBI" id="CHEBI:17790"/>
        <dbReference type="ChEBI" id="CHEBI:140522"/>
        <dbReference type="ChEBI" id="CHEBI:140523"/>
        <dbReference type="EC" id="3.1.1.11"/>
    </reaction>
</comment>
<keyword evidence="11" id="KW-0732">Signal</keyword>
<dbReference type="SUPFAM" id="SSF51126">
    <property type="entry name" value="Pectin lyase-like"/>
    <property type="match status" value="1"/>
</dbReference>
<evidence type="ECO:0000256" key="3">
    <source>
        <dbReference type="ARBA" id="ARBA00008891"/>
    </source>
</evidence>
<evidence type="ECO:0000313" key="14">
    <source>
        <dbReference type="Proteomes" id="UP000237347"/>
    </source>
</evidence>
<dbReference type="InterPro" id="IPR011050">
    <property type="entry name" value="Pectin_lyase_fold/virulence"/>
</dbReference>
<keyword evidence="7" id="KW-0063">Aspartyl esterase</keyword>
<evidence type="ECO:0000256" key="6">
    <source>
        <dbReference type="ARBA" id="ARBA00022801"/>
    </source>
</evidence>
<dbReference type="InterPro" id="IPR012334">
    <property type="entry name" value="Pectin_lyas_fold"/>
</dbReference>
<comment type="subcellular location">
    <subcellularLocation>
        <location evidence="1">Secreted</location>
        <location evidence="1">Cell wall</location>
    </subcellularLocation>
</comment>